<evidence type="ECO:0000313" key="2">
    <source>
        <dbReference type="Proteomes" id="UP000054783"/>
    </source>
</evidence>
<name>A0A0V1A3Z6_9BILA</name>
<accession>A0A0V1A3Z6</accession>
<gene>
    <name evidence="1" type="ORF">T12_13125</name>
</gene>
<dbReference type="AlphaFoldDB" id="A0A0V1A3Z6"/>
<evidence type="ECO:0000313" key="1">
    <source>
        <dbReference type="EMBL" id="KRY19506.1"/>
    </source>
</evidence>
<comment type="caution">
    <text evidence="1">The sequence shown here is derived from an EMBL/GenBank/DDBJ whole genome shotgun (WGS) entry which is preliminary data.</text>
</comment>
<sequence length="101" mass="11693">MNLYQCIPSFNQKSKYHSREEFEVLHYELEIPLNSNIIANKTLLISFAAHVFSVLIECNRCCRTVKECEAYQCDNANTNLHIVLSITEIALKLLPHIQIKI</sequence>
<dbReference type="EMBL" id="JYDQ01000035">
    <property type="protein sequence ID" value="KRY19506.1"/>
    <property type="molecule type" value="Genomic_DNA"/>
</dbReference>
<keyword evidence="2" id="KW-1185">Reference proteome</keyword>
<proteinExistence type="predicted"/>
<dbReference type="Proteomes" id="UP000054783">
    <property type="component" value="Unassembled WGS sequence"/>
</dbReference>
<organism evidence="1 2">
    <name type="scientific">Trichinella patagoniensis</name>
    <dbReference type="NCBI Taxonomy" id="990121"/>
    <lineage>
        <taxon>Eukaryota</taxon>
        <taxon>Metazoa</taxon>
        <taxon>Ecdysozoa</taxon>
        <taxon>Nematoda</taxon>
        <taxon>Enoplea</taxon>
        <taxon>Dorylaimia</taxon>
        <taxon>Trichinellida</taxon>
        <taxon>Trichinellidae</taxon>
        <taxon>Trichinella</taxon>
    </lineage>
</organism>
<reference evidence="1 2" key="1">
    <citation type="submission" date="2015-01" db="EMBL/GenBank/DDBJ databases">
        <title>Evolution of Trichinella species and genotypes.</title>
        <authorList>
            <person name="Korhonen P.K."/>
            <person name="Edoardo P."/>
            <person name="Giuseppe L.R."/>
            <person name="Gasser R.B."/>
        </authorList>
    </citation>
    <scope>NUCLEOTIDE SEQUENCE [LARGE SCALE GENOMIC DNA]</scope>
    <source>
        <strain evidence="1">ISS2496</strain>
    </source>
</reference>
<protein>
    <submittedName>
        <fullName evidence="1">Uncharacterized protein</fullName>
    </submittedName>
</protein>